<proteinExistence type="inferred from homology"/>
<dbReference type="AlphaFoldDB" id="D3BLH0"/>
<evidence type="ECO:0000256" key="8">
    <source>
        <dbReference type="ARBA" id="ARBA00023136"/>
    </source>
</evidence>
<comment type="similarity">
    <text evidence="2">Belongs to the ZFPL1 family.</text>
</comment>
<dbReference type="SUPFAM" id="SSF57850">
    <property type="entry name" value="RING/U-box"/>
    <property type="match status" value="1"/>
</dbReference>
<dbReference type="GeneID" id="31364879"/>
<sequence length="300" mass="32884">MGICKCKKRSDEFCYLHKKFICDGCVVTDHPTCHIGSYVDWLTDSEFEESVCGVCKGELSKENSVRLLCYDLFHPECIDVYACSLPATTAQAGYACPTCMKPILPPNDKVDGLSRSIRKTFGVSSWAEPFLGSAHKLQVSHPGSAMGGNSTGATTTGSNGGTNIGSNGSNSNHLTSPSSNPTSPTTSHVDLTSLTGQINQSLLEETPPLAHLNNNPYGLAIRKPQQPSSKNDTVIQFQNNQIDDEEDKYNKKSLISLNSISRFKDENKIRFYLIVIFMIAGFLYLVVRMRTPTEEGLIEE</sequence>
<keyword evidence="4" id="KW-0479">Metal-binding</keyword>
<dbReference type="PANTHER" id="PTHR12981:SF0">
    <property type="entry name" value="ZINC FINGER PROTEIN-LIKE 1"/>
    <property type="match status" value="1"/>
</dbReference>
<keyword evidence="5 9" id="KW-0863">Zinc-finger</keyword>
<evidence type="ECO:0000256" key="5">
    <source>
        <dbReference type="ARBA" id="ARBA00022771"/>
    </source>
</evidence>
<evidence type="ECO:0000313" key="13">
    <source>
        <dbReference type="EMBL" id="EFA77747.1"/>
    </source>
</evidence>
<accession>D3BLH0</accession>
<evidence type="ECO:0000256" key="7">
    <source>
        <dbReference type="ARBA" id="ARBA00022989"/>
    </source>
</evidence>
<reference evidence="13 14" key="1">
    <citation type="journal article" date="2011" name="Genome Res.">
        <title>Phylogeny-wide analysis of social amoeba genomes highlights ancient origins for complex intercellular communication.</title>
        <authorList>
            <person name="Heidel A.J."/>
            <person name="Lawal H.M."/>
            <person name="Felder M."/>
            <person name="Schilde C."/>
            <person name="Helps N.R."/>
            <person name="Tunggal B."/>
            <person name="Rivero F."/>
            <person name="John U."/>
            <person name="Schleicher M."/>
            <person name="Eichinger L."/>
            <person name="Platzer M."/>
            <person name="Noegel A.A."/>
            <person name="Schaap P."/>
            <person name="Gloeckner G."/>
        </authorList>
    </citation>
    <scope>NUCLEOTIDE SEQUENCE [LARGE SCALE GENOMIC DNA]</scope>
    <source>
        <strain evidence="14">ATCC 26659 / Pp 5 / PN500</strain>
    </source>
</reference>
<evidence type="ECO:0000256" key="11">
    <source>
        <dbReference type="SAM" id="Phobius"/>
    </source>
</evidence>
<dbReference type="Proteomes" id="UP000001396">
    <property type="component" value="Unassembled WGS sequence"/>
</dbReference>
<dbReference type="STRING" id="670386.D3BLH0"/>
<protein>
    <recommendedName>
        <fullName evidence="12">RING-type domain-containing protein</fullName>
    </recommendedName>
</protein>
<dbReference type="Gene3D" id="3.30.40.10">
    <property type="entry name" value="Zinc/RING finger domain, C3HC4 (zinc finger)"/>
    <property type="match status" value="1"/>
</dbReference>
<gene>
    <name evidence="13" type="ORF">PPL_09404</name>
</gene>
<keyword evidence="7 11" id="KW-1133">Transmembrane helix</keyword>
<feature type="region of interest" description="Disordered" evidence="10">
    <location>
        <begin position="141"/>
        <end position="190"/>
    </location>
</feature>
<evidence type="ECO:0000259" key="12">
    <source>
        <dbReference type="PROSITE" id="PS50089"/>
    </source>
</evidence>
<dbReference type="GO" id="GO:0016020">
    <property type="term" value="C:membrane"/>
    <property type="evidence" value="ECO:0007669"/>
    <property type="project" value="UniProtKB-SubCell"/>
</dbReference>
<comment type="caution">
    <text evidence="13">The sequence shown here is derived from an EMBL/GenBank/DDBJ whole genome shotgun (WGS) entry which is preliminary data.</text>
</comment>
<evidence type="ECO:0000256" key="1">
    <source>
        <dbReference type="ARBA" id="ARBA00004167"/>
    </source>
</evidence>
<dbReference type="FunCoup" id="D3BLH0">
    <property type="interactions" value="27"/>
</dbReference>
<keyword evidence="3 11" id="KW-0812">Transmembrane</keyword>
<dbReference type="EMBL" id="ADBJ01000040">
    <property type="protein sequence ID" value="EFA77747.1"/>
    <property type="molecule type" value="Genomic_DNA"/>
</dbReference>
<dbReference type="InParanoid" id="D3BLH0"/>
<dbReference type="InterPro" id="IPR001841">
    <property type="entry name" value="Znf_RING"/>
</dbReference>
<evidence type="ECO:0000256" key="10">
    <source>
        <dbReference type="SAM" id="MobiDB-lite"/>
    </source>
</evidence>
<dbReference type="GO" id="GO:0005794">
    <property type="term" value="C:Golgi apparatus"/>
    <property type="evidence" value="ECO:0007669"/>
    <property type="project" value="TreeGrafter"/>
</dbReference>
<feature type="domain" description="RING-type" evidence="12">
    <location>
        <begin position="52"/>
        <end position="99"/>
    </location>
</feature>
<name>D3BLH0_HETP5</name>
<dbReference type="InterPro" id="IPR039043">
    <property type="entry name" value="ZFPL1"/>
</dbReference>
<dbReference type="InterPro" id="IPR058730">
    <property type="entry name" value="U-box_ZFPL1-like"/>
</dbReference>
<dbReference type="InterPro" id="IPR058731">
    <property type="entry name" value="Znf-B_box_ZFPL1-like"/>
</dbReference>
<dbReference type="CDD" id="cd16487">
    <property type="entry name" value="mRING-H2-C3DHC3_ZFPL1"/>
    <property type="match status" value="1"/>
</dbReference>
<dbReference type="GO" id="GO:0008270">
    <property type="term" value="F:zinc ion binding"/>
    <property type="evidence" value="ECO:0007669"/>
    <property type="project" value="UniProtKB-KW"/>
</dbReference>
<evidence type="ECO:0000256" key="3">
    <source>
        <dbReference type="ARBA" id="ARBA00022692"/>
    </source>
</evidence>
<comment type="subcellular location">
    <subcellularLocation>
        <location evidence="1">Membrane</location>
        <topology evidence="1">Single-pass membrane protein</topology>
    </subcellularLocation>
</comment>
<evidence type="ECO:0000256" key="4">
    <source>
        <dbReference type="ARBA" id="ARBA00022723"/>
    </source>
</evidence>
<dbReference type="PROSITE" id="PS50089">
    <property type="entry name" value="ZF_RING_2"/>
    <property type="match status" value="1"/>
</dbReference>
<dbReference type="Pfam" id="PF25993">
    <property type="entry name" value="zf-B_box_ZFPL1"/>
    <property type="match status" value="1"/>
</dbReference>
<organism evidence="13 14">
    <name type="scientific">Heterostelium pallidum (strain ATCC 26659 / Pp 5 / PN500)</name>
    <name type="common">Cellular slime mold</name>
    <name type="synonym">Polysphondylium pallidum</name>
    <dbReference type="NCBI Taxonomy" id="670386"/>
    <lineage>
        <taxon>Eukaryota</taxon>
        <taxon>Amoebozoa</taxon>
        <taxon>Evosea</taxon>
        <taxon>Eumycetozoa</taxon>
        <taxon>Dictyostelia</taxon>
        <taxon>Acytosteliales</taxon>
        <taxon>Acytosteliaceae</taxon>
        <taxon>Heterostelium</taxon>
    </lineage>
</organism>
<dbReference type="PANTHER" id="PTHR12981">
    <property type="entry name" value="ZINC FINGER PROTEIN-LIKE 1"/>
    <property type="match status" value="1"/>
</dbReference>
<evidence type="ECO:0000256" key="6">
    <source>
        <dbReference type="ARBA" id="ARBA00022833"/>
    </source>
</evidence>
<dbReference type="InterPro" id="IPR013083">
    <property type="entry name" value="Znf_RING/FYVE/PHD"/>
</dbReference>
<dbReference type="Pfam" id="PF25998">
    <property type="entry name" value="U-box_ZFPL1"/>
    <property type="match status" value="1"/>
</dbReference>
<dbReference type="OMA" id="CKCKKRS"/>
<keyword evidence="14" id="KW-1185">Reference proteome</keyword>
<evidence type="ECO:0000256" key="9">
    <source>
        <dbReference type="PROSITE-ProRule" id="PRU00175"/>
    </source>
</evidence>
<evidence type="ECO:0000256" key="2">
    <source>
        <dbReference type="ARBA" id="ARBA00005561"/>
    </source>
</evidence>
<keyword evidence="8 11" id="KW-0472">Membrane</keyword>
<evidence type="ECO:0000313" key="14">
    <source>
        <dbReference type="Proteomes" id="UP000001396"/>
    </source>
</evidence>
<dbReference type="RefSeq" id="XP_020429875.1">
    <property type="nucleotide sequence ID" value="XM_020580199.1"/>
</dbReference>
<keyword evidence="6" id="KW-0862">Zinc</keyword>
<feature type="compositionally biased region" description="Low complexity" evidence="10">
    <location>
        <begin position="164"/>
        <end position="188"/>
    </location>
</feature>
<feature type="transmembrane region" description="Helical" evidence="11">
    <location>
        <begin position="269"/>
        <end position="287"/>
    </location>
</feature>